<dbReference type="HAMAP" id="MF_00261">
    <property type="entry name" value="RNApol_arch_Rpo11"/>
    <property type="match status" value="1"/>
</dbReference>
<dbReference type="GO" id="GO:0005736">
    <property type="term" value="C:RNA polymerase I complex"/>
    <property type="evidence" value="ECO:0007669"/>
    <property type="project" value="TreeGrafter"/>
</dbReference>
<keyword evidence="3 9" id="KW-0240">DNA-directed RNA polymerase</keyword>
<evidence type="ECO:0000313" key="9">
    <source>
        <dbReference type="EMBL" id="EFN77395.1"/>
    </source>
</evidence>
<evidence type="ECO:0000256" key="7">
    <source>
        <dbReference type="ARBA" id="ARBA00031757"/>
    </source>
</evidence>
<dbReference type="GO" id="GO:0005666">
    <property type="term" value="C:RNA polymerase III complex"/>
    <property type="evidence" value="ECO:0007669"/>
    <property type="project" value="TreeGrafter"/>
</dbReference>
<gene>
    <name evidence="9" type="ORF">EAI_14526</name>
</gene>
<protein>
    <recommendedName>
        <fullName evidence="2">DNA-directed RNA polymerases I and III subunit RPAC2</fullName>
    </recommendedName>
    <alternativeName>
        <fullName evidence="7">DNA-directed RNA polymerase I subunit D</fullName>
    </alternativeName>
</protein>
<dbReference type="GO" id="GO:0006383">
    <property type="term" value="P:transcription by RNA polymerase III"/>
    <property type="evidence" value="ECO:0007669"/>
    <property type="project" value="TreeGrafter"/>
</dbReference>
<dbReference type="OMA" id="FTDEGHT"/>
<organism evidence="10">
    <name type="scientific">Harpegnathos saltator</name>
    <name type="common">Jerdon's jumping ant</name>
    <dbReference type="NCBI Taxonomy" id="610380"/>
    <lineage>
        <taxon>Eukaryota</taxon>
        <taxon>Metazoa</taxon>
        <taxon>Ecdysozoa</taxon>
        <taxon>Arthropoda</taxon>
        <taxon>Hexapoda</taxon>
        <taxon>Insecta</taxon>
        <taxon>Pterygota</taxon>
        <taxon>Neoptera</taxon>
        <taxon>Endopterygota</taxon>
        <taxon>Hymenoptera</taxon>
        <taxon>Apocrita</taxon>
        <taxon>Aculeata</taxon>
        <taxon>Formicoidea</taxon>
        <taxon>Formicidae</taxon>
        <taxon>Ponerinae</taxon>
        <taxon>Ponerini</taxon>
        <taxon>Harpegnathos</taxon>
    </lineage>
</organism>
<evidence type="ECO:0000256" key="4">
    <source>
        <dbReference type="ARBA" id="ARBA00023163"/>
    </source>
</evidence>
<dbReference type="InterPro" id="IPR033898">
    <property type="entry name" value="RNAP_AC19"/>
</dbReference>
<evidence type="ECO:0000256" key="6">
    <source>
        <dbReference type="ARBA" id="ARBA00025751"/>
    </source>
</evidence>
<dbReference type="FunFam" id="3.30.1360.10:FF:000006">
    <property type="entry name" value="DNA-directed RNA polymerases I and III subunit RPAC2"/>
    <property type="match status" value="1"/>
</dbReference>
<dbReference type="FunCoup" id="E2C409">
    <property type="interactions" value="761"/>
</dbReference>
<dbReference type="Pfam" id="PF13656">
    <property type="entry name" value="RNA_pol_L_2"/>
    <property type="match status" value="1"/>
</dbReference>
<keyword evidence="10" id="KW-1185">Reference proteome</keyword>
<dbReference type="STRING" id="610380.E2C409"/>
<dbReference type="InterPro" id="IPR022905">
    <property type="entry name" value="Rpo11-like"/>
</dbReference>
<dbReference type="EMBL" id="GL452364">
    <property type="protein sequence ID" value="EFN77395.1"/>
    <property type="molecule type" value="Genomic_DNA"/>
</dbReference>
<evidence type="ECO:0000259" key="8">
    <source>
        <dbReference type="Pfam" id="PF13656"/>
    </source>
</evidence>
<evidence type="ECO:0000313" key="10">
    <source>
        <dbReference type="Proteomes" id="UP000008237"/>
    </source>
</evidence>
<dbReference type="PANTHER" id="PTHR13946:SF28">
    <property type="entry name" value="DNA-DIRECTED RNA POLYMERASES I AND III SUBUNIT RPAC2"/>
    <property type="match status" value="1"/>
</dbReference>
<dbReference type="CDD" id="cd07029">
    <property type="entry name" value="RNAP_I_III_AC19"/>
    <property type="match status" value="1"/>
</dbReference>
<comment type="similarity">
    <text evidence="6">Belongs to the archaeal Rpo11/eukaryotic RPB11/RPC19 RNA polymerase subunit family.</text>
</comment>
<evidence type="ECO:0000256" key="1">
    <source>
        <dbReference type="ARBA" id="ARBA00004123"/>
    </source>
</evidence>
<dbReference type="GO" id="GO:0003899">
    <property type="term" value="F:DNA-directed RNA polymerase activity"/>
    <property type="evidence" value="ECO:0007669"/>
    <property type="project" value="InterPro"/>
</dbReference>
<evidence type="ECO:0000256" key="3">
    <source>
        <dbReference type="ARBA" id="ARBA00022478"/>
    </source>
</evidence>
<dbReference type="AlphaFoldDB" id="E2C409"/>
<comment type="subcellular location">
    <subcellularLocation>
        <location evidence="1">Nucleus</location>
    </subcellularLocation>
</comment>
<feature type="domain" description="DNA-directed RNA polymerase RBP11-like dimerisation" evidence="8">
    <location>
        <begin position="12"/>
        <end position="82"/>
    </location>
</feature>
<dbReference type="PROSITE" id="PS01154">
    <property type="entry name" value="RNA_POL_L_13KD"/>
    <property type="match status" value="1"/>
</dbReference>
<dbReference type="InterPro" id="IPR009025">
    <property type="entry name" value="RBP11-like_dimer"/>
</dbReference>
<evidence type="ECO:0000256" key="2">
    <source>
        <dbReference type="ARBA" id="ARBA00022079"/>
    </source>
</evidence>
<sequence length="101" mass="11541">MQLPEKGVESKTFVFMDEGHTLGNALKYVISQYPEVIMCGYTLQHPAESKMLLRIQTKNGNAYELLKRGLEDLAKMCDHTIETFDKAYEEYQSSQNASENT</sequence>
<proteinExistence type="inferred from homology"/>
<dbReference type="SUPFAM" id="SSF55257">
    <property type="entry name" value="RBP11-like subunits of RNA polymerase"/>
    <property type="match status" value="1"/>
</dbReference>
<dbReference type="PANTHER" id="PTHR13946">
    <property type="entry name" value="DNA-DIRECTED RNA POLYMERASE I,II,III"/>
    <property type="match status" value="1"/>
</dbReference>
<dbReference type="InParanoid" id="E2C409"/>
<reference evidence="9 10" key="1">
    <citation type="journal article" date="2010" name="Science">
        <title>Genomic comparison of the ants Camponotus floridanus and Harpegnathos saltator.</title>
        <authorList>
            <person name="Bonasio R."/>
            <person name="Zhang G."/>
            <person name="Ye C."/>
            <person name="Mutti N.S."/>
            <person name="Fang X."/>
            <person name="Qin N."/>
            <person name="Donahue G."/>
            <person name="Yang P."/>
            <person name="Li Q."/>
            <person name="Li C."/>
            <person name="Zhang P."/>
            <person name="Huang Z."/>
            <person name="Berger S.L."/>
            <person name="Reinberg D."/>
            <person name="Wang J."/>
            <person name="Liebig J."/>
        </authorList>
    </citation>
    <scope>NUCLEOTIDE SEQUENCE [LARGE SCALE GENOMIC DNA]</scope>
    <source>
        <strain evidence="9 10">R22 G/1</strain>
    </source>
</reference>
<keyword evidence="4" id="KW-0804">Transcription</keyword>
<keyword evidence="5" id="KW-0539">Nucleus</keyword>
<dbReference type="InterPro" id="IPR008193">
    <property type="entry name" value="RNA_pol_Rpb11_13-16kDa_CS"/>
</dbReference>
<dbReference type="GO" id="GO:0046983">
    <property type="term" value="F:protein dimerization activity"/>
    <property type="evidence" value="ECO:0007669"/>
    <property type="project" value="InterPro"/>
</dbReference>
<dbReference type="Proteomes" id="UP000008237">
    <property type="component" value="Unassembled WGS sequence"/>
</dbReference>
<name>E2C409_HARSA</name>
<dbReference type="InterPro" id="IPR036603">
    <property type="entry name" value="RBP11-like"/>
</dbReference>
<dbReference type="OrthoDB" id="510325at2759"/>
<dbReference type="GO" id="GO:0006362">
    <property type="term" value="P:transcription elongation by RNA polymerase I"/>
    <property type="evidence" value="ECO:0007669"/>
    <property type="project" value="TreeGrafter"/>
</dbReference>
<evidence type="ECO:0000256" key="5">
    <source>
        <dbReference type="ARBA" id="ARBA00023242"/>
    </source>
</evidence>
<dbReference type="GO" id="GO:0003677">
    <property type="term" value="F:DNA binding"/>
    <property type="evidence" value="ECO:0007669"/>
    <property type="project" value="InterPro"/>
</dbReference>
<dbReference type="Gene3D" id="3.30.1360.10">
    <property type="entry name" value="RNA polymerase, RBP11-like subunit"/>
    <property type="match status" value="1"/>
</dbReference>
<accession>E2C409</accession>